<gene>
    <name evidence="1" type="primary">purR</name>
    <name evidence="1" type="ORF">FRZ06_20600</name>
</gene>
<reference evidence="1" key="1">
    <citation type="submission" date="2019-08" db="EMBL/GenBank/DDBJ databases">
        <title>Genome sequence of Clostridiales bacterium MT110.</title>
        <authorList>
            <person name="Cao J."/>
        </authorList>
    </citation>
    <scope>NUCLEOTIDE SEQUENCE</scope>
    <source>
        <strain evidence="1">MT110</strain>
    </source>
</reference>
<accession>A0ACD1AGZ8</accession>
<name>A0ACD1AGZ8_9FIRM</name>
<dbReference type="Proteomes" id="UP000594014">
    <property type="component" value="Chromosome"/>
</dbReference>
<evidence type="ECO:0000313" key="1">
    <source>
        <dbReference type="EMBL" id="QOX65583.1"/>
    </source>
</evidence>
<protein>
    <submittedName>
        <fullName evidence="1">Pur operon repressor</fullName>
    </submittedName>
</protein>
<sequence length="277" mass="30488">MLLMKRTERVGAIIKILSENPNRLYSLGYFCDLFQSAKSSISEDIQSAKSILEGIDLGLIETTAGAGGGVKLIPYISDTEAEKTLNQLCEKLRDKNRILGSGFLYTSDLMFDSNITKRAGEIFARRFINLGADYVVTIETKGIPVALMTAHMLNLPLVVIRRESKISEGSTVSINYFSGSAERIQKMSISKRAVTPGSKAIIIDDFMRAGGSVKGVSDMLAEFDIEIVGTGVVIASMEPQKKKISDYFPLIYLGSVDENEKSIEVFPNSLIFYKKNL</sequence>
<organism evidence="1 2">
    <name type="scientific">Anoxybacterium hadale</name>
    <dbReference type="NCBI Taxonomy" id="3408580"/>
    <lineage>
        <taxon>Bacteria</taxon>
        <taxon>Bacillati</taxon>
        <taxon>Bacillota</taxon>
        <taxon>Clostridia</taxon>
        <taxon>Peptostreptococcales</taxon>
        <taxon>Anaerovoracaceae</taxon>
        <taxon>Anoxybacterium</taxon>
    </lineage>
</organism>
<proteinExistence type="predicted"/>
<evidence type="ECO:0000313" key="2">
    <source>
        <dbReference type="Proteomes" id="UP000594014"/>
    </source>
</evidence>
<keyword evidence="2" id="KW-1185">Reference proteome</keyword>
<dbReference type="EMBL" id="CP042469">
    <property type="protein sequence ID" value="QOX65583.1"/>
    <property type="molecule type" value="Genomic_DNA"/>
</dbReference>